<evidence type="ECO:0000256" key="1">
    <source>
        <dbReference type="SAM" id="MobiDB-lite"/>
    </source>
</evidence>
<feature type="region of interest" description="Disordered" evidence="1">
    <location>
        <begin position="405"/>
        <end position="447"/>
    </location>
</feature>
<keyword evidence="2" id="KW-0812">Transmembrane</keyword>
<feature type="region of interest" description="Disordered" evidence="1">
    <location>
        <begin position="305"/>
        <end position="385"/>
    </location>
</feature>
<feature type="transmembrane region" description="Helical" evidence="2">
    <location>
        <begin position="232"/>
        <end position="255"/>
    </location>
</feature>
<comment type="caution">
    <text evidence="3">The sequence shown here is derived from an EMBL/GenBank/DDBJ whole genome shotgun (WGS) entry which is preliminary data.</text>
</comment>
<feature type="transmembrane region" description="Helical" evidence="2">
    <location>
        <begin position="155"/>
        <end position="179"/>
    </location>
</feature>
<accession>A0AAE0BE96</accession>
<keyword evidence="2" id="KW-1133">Transmembrane helix</keyword>
<organism evidence="3 4">
    <name type="scientific">Cymbomonas tetramitiformis</name>
    <dbReference type="NCBI Taxonomy" id="36881"/>
    <lineage>
        <taxon>Eukaryota</taxon>
        <taxon>Viridiplantae</taxon>
        <taxon>Chlorophyta</taxon>
        <taxon>Pyramimonadophyceae</taxon>
        <taxon>Pyramimonadales</taxon>
        <taxon>Pyramimonadaceae</taxon>
        <taxon>Cymbomonas</taxon>
    </lineage>
</organism>
<evidence type="ECO:0000313" key="4">
    <source>
        <dbReference type="Proteomes" id="UP001190700"/>
    </source>
</evidence>
<dbReference type="Proteomes" id="UP001190700">
    <property type="component" value="Unassembled WGS sequence"/>
</dbReference>
<keyword evidence="4" id="KW-1185">Reference proteome</keyword>
<feature type="transmembrane region" description="Helical" evidence="2">
    <location>
        <begin position="91"/>
        <end position="111"/>
    </location>
</feature>
<evidence type="ECO:0000256" key="2">
    <source>
        <dbReference type="SAM" id="Phobius"/>
    </source>
</evidence>
<feature type="transmembrane region" description="Helical" evidence="2">
    <location>
        <begin position="275"/>
        <end position="295"/>
    </location>
</feature>
<protein>
    <submittedName>
        <fullName evidence="3">Uncharacterized protein</fullName>
    </submittedName>
</protein>
<sequence>MCPARIAAAGVCPACASSLSAAGVCAPHVPATLSAAGVCAPHVPARVGSGVAVAPHVPARIGCGRLCPACALPNRLLGQDESDVRVASNGFFTLSGCLGFLAVLCIIAFYITDVEDRKAGLSTVPGVERMKSRAWQLTRSVSKSLRMRRNAGSSAAEALMGAGTLLLLSLPVTQIIMGALKAEARCDEELALWNIVFGFACFGSILAVYATLMKLVEADWLFDATLPPAAEFALPVIGILLCVFLVELYGLGGIWTLRSDDCDFELLVLSRLAGIAWMVAAVCGCGAALIAGFCLPSARQPSAFHGGEAASPAHRQTRSGHTEDAVDRDDYPNQASPMILSTDDDVVTREQGDSVQSEGELAAQPGPLASSPLPPPDKIPSTAAGSAHPLLKTISNGDIAASGTEVKTTLMPSPAVEITQDTPKIGHDMPVVDSNAPGGSEGGADVN</sequence>
<name>A0AAE0BE96_9CHLO</name>
<feature type="transmembrane region" description="Helical" evidence="2">
    <location>
        <begin position="191"/>
        <end position="212"/>
    </location>
</feature>
<keyword evidence="2" id="KW-0472">Membrane</keyword>
<proteinExistence type="predicted"/>
<gene>
    <name evidence="3" type="ORF">CYMTET_54752</name>
</gene>
<reference evidence="3 4" key="1">
    <citation type="journal article" date="2015" name="Genome Biol. Evol.">
        <title>Comparative Genomics of a Bacterivorous Green Alga Reveals Evolutionary Causalities and Consequences of Phago-Mixotrophic Mode of Nutrition.</title>
        <authorList>
            <person name="Burns J.A."/>
            <person name="Paasch A."/>
            <person name="Narechania A."/>
            <person name="Kim E."/>
        </authorList>
    </citation>
    <scope>NUCLEOTIDE SEQUENCE [LARGE SCALE GENOMIC DNA]</scope>
    <source>
        <strain evidence="3 4">PLY_AMNH</strain>
    </source>
</reference>
<feature type="compositionally biased region" description="Low complexity" evidence="1">
    <location>
        <begin position="361"/>
        <end position="371"/>
    </location>
</feature>
<dbReference type="EMBL" id="LGRX02035386">
    <property type="protein sequence ID" value="KAK3235031.1"/>
    <property type="molecule type" value="Genomic_DNA"/>
</dbReference>
<evidence type="ECO:0000313" key="3">
    <source>
        <dbReference type="EMBL" id="KAK3235031.1"/>
    </source>
</evidence>
<dbReference type="AlphaFoldDB" id="A0AAE0BE96"/>
<feature type="compositionally biased region" description="Basic and acidic residues" evidence="1">
    <location>
        <begin position="320"/>
        <end position="331"/>
    </location>
</feature>